<proteinExistence type="predicted"/>
<dbReference type="OrthoDB" id="7042322at2759"/>
<feature type="compositionally biased region" description="Basic and acidic residues" evidence="2">
    <location>
        <begin position="442"/>
        <end position="454"/>
    </location>
</feature>
<dbReference type="InterPro" id="IPR015424">
    <property type="entry name" value="PyrdxlP-dep_Trfase"/>
</dbReference>
<dbReference type="Gene3D" id="3.40.640.10">
    <property type="entry name" value="Type I PLP-dependent aspartate aminotransferase-like (Major domain)"/>
    <property type="match status" value="1"/>
</dbReference>
<dbReference type="InterPro" id="IPR004839">
    <property type="entry name" value="Aminotransferase_I/II_large"/>
</dbReference>
<feature type="region of interest" description="Disordered" evidence="2">
    <location>
        <begin position="442"/>
        <end position="462"/>
    </location>
</feature>
<sequence>MSAPKKAINLLRGWPSPSLLPAGLLSQAAQRILADPTVYTPVLQYGPDCGYGPLREGLACWLGRHYRVDPDPERISITGGASQNIACVLQTFTDPVLTRAVWIVAPCYYLGCAIFDDAGFQGRLKATPEDEEGIDLDALENKIRALEEQEKDLPKSEPFKDGRLGRKIYKHIIYVVPTCSNPSGKTMSLRRREGLVRLARKYDALVISDDVYDFLQWPTAPGAKLPPASDAPPEMRLPRLCDIDRAMDGADLKGFGNTISNGSFSKIAGPGVRTGWAEAFPALIEGLSMTGSTRSGGCPSQLSAAIISSLVNSGELESYIDSTTRPALQKRHGIMVDAIRQHVSPHGVRVRETSLLGSDIYGGYFIWFTLEDGLSAKLVADVAMEEENLIVGSGDIFEVHGDEDGARFDSEIRLCFSWVDEEDLIEGTKRLGEVLGRIRDNRQQYESRGPRQTDPDFVNSLK</sequence>
<accession>A0A9P5D690</accession>
<keyword evidence="4" id="KW-0032">Aminotransferase</keyword>
<feature type="domain" description="Aminotransferase class I/classII large" evidence="3">
    <location>
        <begin position="42"/>
        <end position="428"/>
    </location>
</feature>
<dbReference type="PANTHER" id="PTHR42858">
    <property type="entry name" value="AMINOTRANSFERASE"/>
    <property type="match status" value="1"/>
</dbReference>
<evidence type="ECO:0000313" key="4">
    <source>
        <dbReference type="EMBL" id="KAF4125371.1"/>
    </source>
</evidence>
<organism evidence="4 5">
    <name type="scientific">Geosmithia morbida</name>
    <dbReference type="NCBI Taxonomy" id="1094350"/>
    <lineage>
        <taxon>Eukaryota</taxon>
        <taxon>Fungi</taxon>
        <taxon>Dikarya</taxon>
        <taxon>Ascomycota</taxon>
        <taxon>Pezizomycotina</taxon>
        <taxon>Sordariomycetes</taxon>
        <taxon>Hypocreomycetidae</taxon>
        <taxon>Hypocreales</taxon>
        <taxon>Bionectriaceae</taxon>
        <taxon>Geosmithia</taxon>
    </lineage>
</organism>
<dbReference type="RefSeq" id="XP_035324023.1">
    <property type="nucleotide sequence ID" value="XM_035466186.1"/>
</dbReference>
<evidence type="ECO:0000313" key="5">
    <source>
        <dbReference type="Proteomes" id="UP000749293"/>
    </source>
</evidence>
<name>A0A9P5D690_9HYPO</name>
<evidence type="ECO:0000256" key="2">
    <source>
        <dbReference type="SAM" id="MobiDB-lite"/>
    </source>
</evidence>
<dbReference type="PANTHER" id="PTHR42858:SF1">
    <property type="entry name" value="LD15494P"/>
    <property type="match status" value="1"/>
</dbReference>
<dbReference type="Gene3D" id="3.90.1150.10">
    <property type="entry name" value="Aspartate Aminotransferase, domain 1"/>
    <property type="match status" value="1"/>
</dbReference>
<dbReference type="GO" id="GO:0047536">
    <property type="term" value="F:2-aminoadipate transaminase activity"/>
    <property type="evidence" value="ECO:0007669"/>
    <property type="project" value="TreeGrafter"/>
</dbReference>
<dbReference type="Pfam" id="PF00155">
    <property type="entry name" value="Aminotran_1_2"/>
    <property type="match status" value="1"/>
</dbReference>
<evidence type="ECO:0000259" key="3">
    <source>
        <dbReference type="Pfam" id="PF00155"/>
    </source>
</evidence>
<reference evidence="4" key="1">
    <citation type="submission" date="2020-03" db="EMBL/GenBank/DDBJ databases">
        <title>Site-based positive gene gene selection in Geosmithia morbida across the United States reveals a broad range of putative effectors and factors for local host and environmental adapation.</title>
        <authorList>
            <person name="Onufrak A."/>
            <person name="Murdoch R.W."/>
            <person name="Gazis R."/>
            <person name="Huff M."/>
            <person name="Staton M."/>
            <person name="Klingeman W."/>
            <person name="Hadziabdic D."/>
        </authorList>
    </citation>
    <scope>NUCLEOTIDE SEQUENCE</scope>
    <source>
        <strain evidence="4">1262</strain>
    </source>
</reference>
<dbReference type="FunFam" id="3.40.640.10:FF:000080">
    <property type="entry name" value="Aminotransferase, putative"/>
    <property type="match status" value="1"/>
</dbReference>
<dbReference type="GO" id="GO:0030170">
    <property type="term" value="F:pyridoxal phosphate binding"/>
    <property type="evidence" value="ECO:0007669"/>
    <property type="project" value="InterPro"/>
</dbReference>
<protein>
    <submittedName>
        <fullName evidence="4">Aspartate/methionine/tyrosine aminotransferase</fullName>
    </submittedName>
</protein>
<dbReference type="Proteomes" id="UP000749293">
    <property type="component" value="Unassembled WGS sequence"/>
</dbReference>
<keyword evidence="4" id="KW-0808">Transferase</keyword>
<dbReference type="CDD" id="cd00609">
    <property type="entry name" value="AAT_like"/>
    <property type="match status" value="1"/>
</dbReference>
<dbReference type="GeneID" id="55970439"/>
<dbReference type="SUPFAM" id="SSF53383">
    <property type="entry name" value="PLP-dependent transferases"/>
    <property type="match status" value="1"/>
</dbReference>
<comment type="caution">
    <text evidence="4">The sequence shown here is derived from an EMBL/GenBank/DDBJ whole genome shotgun (WGS) entry which is preliminary data.</text>
</comment>
<dbReference type="AlphaFoldDB" id="A0A9P5D690"/>
<dbReference type="InterPro" id="IPR015422">
    <property type="entry name" value="PyrdxlP-dep_Trfase_small"/>
</dbReference>
<feature type="coiled-coil region" evidence="1">
    <location>
        <begin position="129"/>
        <end position="156"/>
    </location>
</feature>
<evidence type="ECO:0000256" key="1">
    <source>
        <dbReference type="SAM" id="Coils"/>
    </source>
</evidence>
<gene>
    <name evidence="4" type="ORF">GMORB2_4211</name>
</gene>
<keyword evidence="1" id="KW-0175">Coiled coil</keyword>
<dbReference type="EMBL" id="JAANYQ010000003">
    <property type="protein sequence ID" value="KAF4125371.1"/>
    <property type="molecule type" value="Genomic_DNA"/>
</dbReference>
<keyword evidence="5" id="KW-1185">Reference proteome</keyword>
<dbReference type="InterPro" id="IPR015421">
    <property type="entry name" value="PyrdxlP-dep_Trfase_major"/>
</dbReference>